<evidence type="ECO:0008006" key="3">
    <source>
        <dbReference type="Google" id="ProtNLM"/>
    </source>
</evidence>
<feature type="transmembrane region" description="Helical" evidence="1">
    <location>
        <begin position="172"/>
        <end position="190"/>
    </location>
</feature>
<dbReference type="GO" id="GO:0005886">
    <property type="term" value="C:plasma membrane"/>
    <property type="evidence" value="ECO:0007669"/>
    <property type="project" value="UniProtKB-SubCell"/>
</dbReference>
<proteinExistence type="predicted"/>
<reference evidence="2" key="1">
    <citation type="submission" date="2019-08" db="EMBL/GenBank/DDBJ databases">
        <authorList>
            <person name="Kucharzyk K."/>
            <person name="Murdoch R.W."/>
            <person name="Higgins S."/>
            <person name="Loffler F."/>
        </authorList>
    </citation>
    <scope>NUCLEOTIDE SEQUENCE</scope>
</reference>
<comment type="caution">
    <text evidence="2">The sequence shown here is derived from an EMBL/GenBank/DDBJ whole genome shotgun (WGS) entry which is preliminary data.</text>
</comment>
<evidence type="ECO:0000256" key="1">
    <source>
        <dbReference type="SAM" id="Phobius"/>
    </source>
</evidence>
<organism evidence="2">
    <name type="scientific">bioreactor metagenome</name>
    <dbReference type="NCBI Taxonomy" id="1076179"/>
    <lineage>
        <taxon>unclassified sequences</taxon>
        <taxon>metagenomes</taxon>
        <taxon>ecological metagenomes</taxon>
    </lineage>
</organism>
<name>A0A644VF37_9ZZZZ</name>
<sequence>MNLTLFMIEMRSYYKSIILWSVFLSIILAAQLILMHNLIDITLGYLSLIMLFAINLSLAIYAINAGSRSLIKEEAKGTIEYIYAQPISRSSIVFTKIITAVLSYAIILTIVGFVCMMTYYLIILPQLSFETLFAEIGNLFLCSFVIGLFFMAIGFMISALKSNNKHTSGTSLLIVSGTYIAGILSVLPNLKFKTLEVFNISLTFPSVLENLGYLSPFMMVPSLFEITPTDTSQLLTLVFSQIFINQNIYYALDHTLVLIVIFCVFLISLSVCFIVYKNKDLKI</sequence>
<feature type="transmembrane region" description="Helical" evidence="1">
    <location>
        <begin position="136"/>
        <end position="160"/>
    </location>
</feature>
<dbReference type="Pfam" id="PF12679">
    <property type="entry name" value="ABC2_membrane_2"/>
    <property type="match status" value="1"/>
</dbReference>
<accession>A0A644VF37</accession>
<feature type="transmembrane region" description="Helical" evidence="1">
    <location>
        <begin position="12"/>
        <end position="35"/>
    </location>
</feature>
<dbReference type="EMBL" id="VSSQ01000277">
    <property type="protein sequence ID" value="MPL89302.1"/>
    <property type="molecule type" value="Genomic_DNA"/>
</dbReference>
<evidence type="ECO:0000313" key="2">
    <source>
        <dbReference type="EMBL" id="MPL89302.1"/>
    </source>
</evidence>
<protein>
    <recommendedName>
        <fullName evidence="3">ABC-2 type transporter domain-containing protein</fullName>
    </recommendedName>
</protein>
<feature type="transmembrane region" description="Helical" evidence="1">
    <location>
        <begin position="258"/>
        <end position="276"/>
    </location>
</feature>
<dbReference type="AlphaFoldDB" id="A0A644VF37"/>
<keyword evidence="1" id="KW-0472">Membrane</keyword>
<dbReference type="GO" id="GO:0140359">
    <property type="term" value="F:ABC-type transporter activity"/>
    <property type="evidence" value="ECO:0007669"/>
    <property type="project" value="InterPro"/>
</dbReference>
<keyword evidence="1" id="KW-0812">Transmembrane</keyword>
<feature type="transmembrane region" description="Helical" evidence="1">
    <location>
        <begin position="97"/>
        <end position="124"/>
    </location>
</feature>
<feature type="transmembrane region" description="Helical" evidence="1">
    <location>
        <begin position="41"/>
        <end position="63"/>
    </location>
</feature>
<keyword evidence="1" id="KW-1133">Transmembrane helix</keyword>
<gene>
    <name evidence="2" type="ORF">SDC9_35336</name>
</gene>